<dbReference type="GO" id="GO:0003724">
    <property type="term" value="F:RNA helicase activity"/>
    <property type="evidence" value="ECO:0007669"/>
    <property type="project" value="UniProtKB-EC"/>
</dbReference>
<organism evidence="15">
    <name type="scientific">Lygus hesperus</name>
    <name type="common">Western plant bug</name>
    <dbReference type="NCBI Taxonomy" id="30085"/>
    <lineage>
        <taxon>Eukaryota</taxon>
        <taxon>Metazoa</taxon>
        <taxon>Ecdysozoa</taxon>
        <taxon>Arthropoda</taxon>
        <taxon>Hexapoda</taxon>
        <taxon>Insecta</taxon>
        <taxon>Pterygota</taxon>
        <taxon>Neoptera</taxon>
        <taxon>Paraneoptera</taxon>
        <taxon>Hemiptera</taxon>
        <taxon>Heteroptera</taxon>
        <taxon>Panheteroptera</taxon>
        <taxon>Cimicomorpha</taxon>
        <taxon>Miridae</taxon>
        <taxon>Mirini</taxon>
        <taxon>Lygus</taxon>
    </lineage>
</organism>
<evidence type="ECO:0000256" key="12">
    <source>
        <dbReference type="ARBA" id="ARBA00047984"/>
    </source>
</evidence>
<dbReference type="SUPFAM" id="SSF52540">
    <property type="entry name" value="P-loop containing nucleoside triphosphate hydrolases"/>
    <property type="match status" value="1"/>
</dbReference>
<evidence type="ECO:0000256" key="5">
    <source>
        <dbReference type="ARBA" id="ARBA00022782"/>
    </source>
</evidence>
<proteinExistence type="predicted"/>
<evidence type="ECO:0000256" key="3">
    <source>
        <dbReference type="ARBA" id="ARBA00022737"/>
    </source>
</evidence>
<dbReference type="EMBL" id="GDHC01001523">
    <property type="protein sequence ID" value="JAQ17106.1"/>
    <property type="molecule type" value="Transcribed_RNA"/>
</dbReference>
<dbReference type="InterPro" id="IPR035437">
    <property type="entry name" value="SNase_OB-fold_sf"/>
</dbReference>
<evidence type="ECO:0000256" key="1">
    <source>
        <dbReference type="ARBA" id="ARBA00012552"/>
    </source>
</evidence>
<dbReference type="Gene3D" id="2.30.30.140">
    <property type="match status" value="1"/>
</dbReference>
<keyword evidence="3" id="KW-0677">Repeat</keyword>
<dbReference type="Pfam" id="PF00567">
    <property type="entry name" value="TUDOR"/>
    <property type="match status" value="1"/>
</dbReference>
<dbReference type="EC" id="3.6.4.13" evidence="1"/>
<name>A0A146MED8_LYGHE</name>
<evidence type="ECO:0000256" key="8">
    <source>
        <dbReference type="ARBA" id="ARBA00022840"/>
    </source>
</evidence>
<dbReference type="GO" id="GO:0042078">
    <property type="term" value="P:germ-line stem cell division"/>
    <property type="evidence" value="ECO:0007669"/>
    <property type="project" value="TreeGrafter"/>
</dbReference>
<evidence type="ECO:0000256" key="10">
    <source>
        <dbReference type="ARBA" id="ARBA00023158"/>
    </source>
</evidence>
<accession>A0A146MED8</accession>
<dbReference type="InterPro" id="IPR011545">
    <property type="entry name" value="DEAD/DEAH_box_helicase_dom"/>
</dbReference>
<keyword evidence="8" id="KW-0067">ATP-binding</keyword>
<evidence type="ECO:0000259" key="13">
    <source>
        <dbReference type="Pfam" id="PF00270"/>
    </source>
</evidence>
<gene>
    <name evidence="15" type="primary">TDRD1_2</name>
    <name evidence="15" type="ORF">g.81397</name>
</gene>
<keyword evidence="7" id="KW-0347">Helicase</keyword>
<dbReference type="GO" id="GO:0003676">
    <property type="term" value="F:nucleic acid binding"/>
    <property type="evidence" value="ECO:0007669"/>
    <property type="project" value="InterPro"/>
</dbReference>
<dbReference type="GO" id="GO:0016787">
    <property type="term" value="F:hydrolase activity"/>
    <property type="evidence" value="ECO:0007669"/>
    <property type="project" value="UniProtKB-KW"/>
</dbReference>
<dbReference type="GO" id="GO:0005737">
    <property type="term" value="C:cytoplasm"/>
    <property type="evidence" value="ECO:0007669"/>
    <property type="project" value="UniProtKB-ARBA"/>
</dbReference>
<dbReference type="GO" id="GO:0005524">
    <property type="term" value="F:ATP binding"/>
    <property type="evidence" value="ECO:0007669"/>
    <property type="project" value="UniProtKB-KW"/>
</dbReference>
<dbReference type="InterPro" id="IPR027417">
    <property type="entry name" value="P-loop_NTPase"/>
</dbReference>
<dbReference type="Gene3D" id="3.40.50.300">
    <property type="entry name" value="P-loop containing nucleotide triphosphate hydrolases"/>
    <property type="match status" value="1"/>
</dbReference>
<dbReference type="InterPro" id="IPR002999">
    <property type="entry name" value="Tudor"/>
</dbReference>
<evidence type="ECO:0000256" key="6">
    <source>
        <dbReference type="ARBA" id="ARBA00022801"/>
    </source>
</evidence>
<dbReference type="Pfam" id="PF00270">
    <property type="entry name" value="DEAD"/>
    <property type="match status" value="1"/>
</dbReference>
<keyword evidence="10" id="KW-0943">RNA-mediated gene silencing</keyword>
<keyword evidence="11" id="KW-0469">Meiosis</keyword>
<sequence length="1340" mass="153270">MTHPVNDGPITILKVVTPGCYWIKCQSCCGSSRIPESIRRKPFSEDFYPPNGAKVLVHDEDGFFYHGTICGRGEFPIFASMQARKYVIQLTHTFQVKDFDRCNIYPTFDERSFACESAHLISLQRVLPEFPPAEFGSSRESNNAEACQSFEDKIRNWDKFNDVVEDLIQSRHGFRYEHLQVINGSLYGKISYFEKSRDMNMKDFLASKNIAARTSFRFETVIQSLMNRPLHNCSNPLPVYSPNAPLVFTVPPIVPVPPIIKKDLYDLNKFQVHKEDLKIHENLWTPFSSNILFTGICKFRKGCVPVRYVAPDGKIFLGTVLSPQVTYNETCEREKPPDYELKKFLKQLSFPCEPQRFAPFSYQMDRLYEMPPSTDESSVSSLSVKEGMFDYEFEEALSQFTQQGGLLEEYISLSSLPPTSQTLLDSAEKLFDDLDVLELNDWQKVSLPSMLSKKNVLVIGPQSQGKMTTSIVSTLLLMNEPSEKIRQNSISPVFVLLVDDYKRANEAARLCNRLSSDLKVIIMTYSQISEAQIQETQLGCDVLISTPSNWLKLCGDLDCFNYSNLAHVVFDSFEKLHKDYPSEMQTIFEDLKLKNHVQAIFLSNVWGTFLLDFVNSLGNTTRCVIDILQACFCYRVVPTIVIAPENWEELLSSIITKDVTTLRLLLCQDHNEVSAIKSRMDHLDGVLFVHENEETNSVTEKIELWKSNESTFLISSDILFSKLDFAQNVNLLVSWKQNPCSRSTLIRRFMSIRGHANRERRKVPVYIFCSRDNLEELVFIKSVMENVKKPVFLGGNLEECIESSFEDRENHKLGNHCTSFCMFGKCDLTPLCPYRHGFRHDDLIHSCKNRVFLKISLLKLHSAFHFTVRIEDVISNHESDDSIIHSLKSKLSKIEMGLERAFESNEMRSFNFIENLKVGDVVGALISGDENIFRRVKILSMFDNDDDEGFTCDVSMMDFDEPCLILSVKHLFPLSSEIASHPRDTVDIFLSNLVPVDFKSSWVFETKSFLTNYVELVATQANDCLSNFLAGPVDVVIDRSVVVDSMHWCRIDGTDEKAKYLSERSMKDVVLASNYVKENPEHLLLLSKLAINCGKQPFGDIAEEKFGFRKNFPAGFNSGVVSAFDDPGLFYFQLSSEKENLVKFESSLNHSLNKCRRRLSVIVEDELCCVIIDGEWNRAIILGKDDVISSNDKVHVTILCVDYGDTHPFIDAHDLYCLPDEFLDIPYFAIECQLVGIMPINGSWSDAQIDKFATFIRDSDDRMVTVNLTFCGVVKENRCTKHFRHQVALQHPDYTDTVNEQLVCRGMARWDKTTVDLLIRREKQIRMPTWRGDAFKTIAL</sequence>
<dbReference type="SUPFAM" id="SSF63748">
    <property type="entry name" value="Tudor/PWWP/MBT"/>
    <property type="match status" value="1"/>
</dbReference>
<keyword evidence="2" id="KW-0217">Developmental protein</keyword>
<feature type="domain" description="Tudor" evidence="14">
    <location>
        <begin position="1118"/>
        <end position="1235"/>
    </location>
</feature>
<dbReference type="PANTHER" id="PTHR22655:SF2">
    <property type="entry name" value="ATP-DEPENDENT RNA HELICASE TDRD12-RELATED"/>
    <property type="match status" value="1"/>
</dbReference>
<keyword evidence="4" id="KW-0547">Nucleotide-binding</keyword>
<evidence type="ECO:0000256" key="7">
    <source>
        <dbReference type="ARBA" id="ARBA00022806"/>
    </source>
</evidence>
<evidence type="ECO:0000256" key="11">
    <source>
        <dbReference type="ARBA" id="ARBA00023254"/>
    </source>
</evidence>
<dbReference type="Gene3D" id="2.40.50.90">
    <property type="match status" value="1"/>
</dbReference>
<evidence type="ECO:0000256" key="9">
    <source>
        <dbReference type="ARBA" id="ARBA00022871"/>
    </source>
</evidence>
<evidence type="ECO:0000256" key="4">
    <source>
        <dbReference type="ARBA" id="ARBA00022741"/>
    </source>
</evidence>
<feature type="domain" description="DEAD/DEAH-box helicase" evidence="13">
    <location>
        <begin position="442"/>
        <end position="604"/>
    </location>
</feature>
<comment type="catalytic activity">
    <reaction evidence="12">
        <text>ATP + H2O = ADP + phosphate + H(+)</text>
        <dbReference type="Rhea" id="RHEA:13065"/>
        <dbReference type="ChEBI" id="CHEBI:15377"/>
        <dbReference type="ChEBI" id="CHEBI:15378"/>
        <dbReference type="ChEBI" id="CHEBI:30616"/>
        <dbReference type="ChEBI" id="CHEBI:43474"/>
        <dbReference type="ChEBI" id="CHEBI:456216"/>
        <dbReference type="EC" id="3.6.4.13"/>
    </reaction>
</comment>
<evidence type="ECO:0000313" key="15">
    <source>
        <dbReference type="EMBL" id="JAQ17106.1"/>
    </source>
</evidence>
<reference evidence="15" key="1">
    <citation type="journal article" date="2016" name="Gigascience">
        <title>De novo construction of an expanded transcriptome assembly for the western tarnished plant bug, Lygus hesperus.</title>
        <authorList>
            <person name="Tassone E.E."/>
            <person name="Geib S.M."/>
            <person name="Hall B."/>
            <person name="Fabrick J.A."/>
            <person name="Brent C.S."/>
            <person name="Hull J.J."/>
        </authorList>
    </citation>
    <scope>NUCLEOTIDE SEQUENCE</scope>
</reference>
<keyword evidence="5" id="KW-0221">Differentiation</keyword>
<dbReference type="GO" id="GO:0031047">
    <property type="term" value="P:regulatory ncRNA-mediated gene silencing"/>
    <property type="evidence" value="ECO:0007669"/>
    <property type="project" value="UniProtKB-KW"/>
</dbReference>
<evidence type="ECO:0000259" key="14">
    <source>
        <dbReference type="Pfam" id="PF00567"/>
    </source>
</evidence>
<dbReference type="GO" id="GO:0051321">
    <property type="term" value="P:meiotic cell cycle"/>
    <property type="evidence" value="ECO:0007669"/>
    <property type="project" value="UniProtKB-KW"/>
</dbReference>
<dbReference type="GO" id="GO:0007283">
    <property type="term" value="P:spermatogenesis"/>
    <property type="evidence" value="ECO:0007669"/>
    <property type="project" value="UniProtKB-KW"/>
</dbReference>
<protein>
    <recommendedName>
        <fullName evidence="1">RNA helicase</fullName>
        <ecNumber evidence="1">3.6.4.13</ecNumber>
    </recommendedName>
</protein>
<dbReference type="PANTHER" id="PTHR22655">
    <property type="entry name" value="ATP-DEPENDENT RNA HELICASE TDRD12-RELATED"/>
    <property type="match status" value="1"/>
</dbReference>
<keyword evidence="6" id="KW-0378">Hydrolase</keyword>
<keyword evidence="9" id="KW-0744">Spermatogenesis</keyword>
<evidence type="ECO:0000256" key="2">
    <source>
        <dbReference type="ARBA" id="ARBA00022473"/>
    </source>
</evidence>